<evidence type="ECO:0000313" key="2">
    <source>
        <dbReference type="Proteomes" id="UP000236311"/>
    </source>
</evidence>
<accession>A0A2K4ZJ77</accession>
<protein>
    <submittedName>
        <fullName evidence="1">Uncharacterized protein</fullName>
    </submittedName>
</protein>
<proteinExistence type="predicted"/>
<dbReference type="Proteomes" id="UP000236311">
    <property type="component" value="Unassembled WGS sequence"/>
</dbReference>
<dbReference type="AlphaFoldDB" id="A0A2K4ZJ77"/>
<gene>
    <name evidence="1" type="ORF">AMURIS_03274</name>
</gene>
<reference evidence="1 2" key="1">
    <citation type="submission" date="2018-01" db="EMBL/GenBank/DDBJ databases">
        <authorList>
            <person name="Gaut B.S."/>
            <person name="Morton B.R."/>
            <person name="Clegg M.T."/>
            <person name="Duvall M.R."/>
        </authorList>
    </citation>
    <scope>NUCLEOTIDE SEQUENCE [LARGE SCALE GENOMIC DNA]</scope>
    <source>
        <strain evidence="1">GP69</strain>
    </source>
</reference>
<organism evidence="1 2">
    <name type="scientific">Acetatifactor muris</name>
    <dbReference type="NCBI Taxonomy" id="879566"/>
    <lineage>
        <taxon>Bacteria</taxon>
        <taxon>Bacillati</taxon>
        <taxon>Bacillota</taxon>
        <taxon>Clostridia</taxon>
        <taxon>Lachnospirales</taxon>
        <taxon>Lachnospiraceae</taxon>
        <taxon>Acetatifactor</taxon>
    </lineage>
</organism>
<evidence type="ECO:0000313" key="1">
    <source>
        <dbReference type="EMBL" id="SOY30543.1"/>
    </source>
</evidence>
<dbReference type="EMBL" id="OFSM01000017">
    <property type="protein sequence ID" value="SOY30543.1"/>
    <property type="molecule type" value="Genomic_DNA"/>
</dbReference>
<keyword evidence="2" id="KW-1185">Reference proteome</keyword>
<name>A0A2K4ZJ77_9FIRM</name>
<sequence length="34" mass="3970">MTKTAGEIPAVFMRSAERQVRREYAVIFAYFCAR</sequence>